<organism evidence="3 4">
    <name type="scientific">Leeia aquatica</name>
    <dbReference type="NCBI Taxonomy" id="2725557"/>
    <lineage>
        <taxon>Bacteria</taxon>
        <taxon>Pseudomonadati</taxon>
        <taxon>Pseudomonadota</taxon>
        <taxon>Betaproteobacteria</taxon>
        <taxon>Neisseriales</taxon>
        <taxon>Leeiaceae</taxon>
        <taxon>Leeia</taxon>
    </lineage>
</organism>
<dbReference type="Proteomes" id="UP000587991">
    <property type="component" value="Unassembled WGS sequence"/>
</dbReference>
<dbReference type="PANTHER" id="PTHR12598">
    <property type="entry name" value="COPPER HOMEOSTASIS PROTEIN CUTC"/>
    <property type="match status" value="1"/>
</dbReference>
<keyword evidence="2" id="KW-0963">Cytoplasm</keyword>
<protein>
    <recommendedName>
        <fullName evidence="2">PF03932 family protein CutC</fullName>
    </recommendedName>
</protein>
<comment type="caution">
    <text evidence="2">Once thought to be involved in copper homeostasis, experiments in E.coli have shown this is not the case.</text>
</comment>
<dbReference type="AlphaFoldDB" id="A0A847SCC5"/>
<dbReference type="Gene3D" id="3.20.20.380">
    <property type="entry name" value="Copper homeostasis (CutC) domain"/>
    <property type="match status" value="1"/>
</dbReference>
<evidence type="ECO:0000256" key="2">
    <source>
        <dbReference type="HAMAP-Rule" id="MF_00795"/>
    </source>
</evidence>
<accession>A0A847SCC5</accession>
<gene>
    <name evidence="2" type="primary">cutC</name>
    <name evidence="3" type="ORF">HF682_06395</name>
</gene>
<dbReference type="PANTHER" id="PTHR12598:SF0">
    <property type="entry name" value="COPPER HOMEOSTASIS PROTEIN CUTC HOMOLOG"/>
    <property type="match status" value="1"/>
</dbReference>
<dbReference type="SUPFAM" id="SSF110395">
    <property type="entry name" value="CutC-like"/>
    <property type="match status" value="1"/>
</dbReference>
<dbReference type="EMBL" id="JABAIM010000001">
    <property type="protein sequence ID" value="NLR74788.1"/>
    <property type="molecule type" value="Genomic_DNA"/>
</dbReference>
<dbReference type="InterPro" id="IPR036822">
    <property type="entry name" value="CutC-like_dom_sf"/>
</dbReference>
<evidence type="ECO:0000256" key="1">
    <source>
        <dbReference type="ARBA" id="ARBA00007768"/>
    </source>
</evidence>
<comment type="similarity">
    <text evidence="1 2">Belongs to the CutC family.</text>
</comment>
<comment type="caution">
    <text evidence="3">The sequence shown here is derived from an EMBL/GenBank/DDBJ whole genome shotgun (WGS) entry which is preliminary data.</text>
</comment>
<dbReference type="RefSeq" id="WP_168876373.1">
    <property type="nucleotide sequence ID" value="NZ_JABAIM010000001.1"/>
</dbReference>
<proteinExistence type="inferred from homology"/>
<dbReference type="InterPro" id="IPR005627">
    <property type="entry name" value="CutC-like"/>
</dbReference>
<dbReference type="HAMAP" id="MF_00795">
    <property type="entry name" value="CutC"/>
    <property type="match status" value="1"/>
</dbReference>
<comment type="subcellular location">
    <subcellularLocation>
        <location evidence="2">Cytoplasm</location>
    </subcellularLocation>
</comment>
<dbReference type="Pfam" id="PF03932">
    <property type="entry name" value="CutC"/>
    <property type="match status" value="1"/>
</dbReference>
<reference evidence="3 4" key="1">
    <citation type="submission" date="2020-04" db="EMBL/GenBank/DDBJ databases">
        <title>Draft genome of Leeia sp. IMCC25680.</title>
        <authorList>
            <person name="Song J."/>
            <person name="Cho J.-C."/>
        </authorList>
    </citation>
    <scope>NUCLEOTIDE SEQUENCE [LARGE SCALE GENOMIC DNA]</scope>
    <source>
        <strain evidence="3 4">IMCC25680</strain>
    </source>
</reference>
<sequence length="250" mass="26626">MTLQIEVCLDSVASARAAAAGGAQRVELCDNLLEGGTTPSLGMIRAVREAVELGLMVMIRPRGGDFCYSEDEFRAMCLDVEAARQAGANGVVFGILTPEGDVDVTRCRILMEQAGGLPVTFHRAFDMCRDPFAALDDLIELGVSRVLTSGQEASAFEGAPLLQQLLVRAAGRISIMPGGGVERSAPRLLPLLTGYGAGISEIHVAAMGWCDSPMQYRNPRVFMGGSLRPPEYGRPETSAASLLALREALR</sequence>
<evidence type="ECO:0000313" key="3">
    <source>
        <dbReference type="EMBL" id="NLR74788.1"/>
    </source>
</evidence>
<keyword evidence="4" id="KW-1185">Reference proteome</keyword>
<dbReference type="GO" id="GO:0005507">
    <property type="term" value="F:copper ion binding"/>
    <property type="evidence" value="ECO:0007669"/>
    <property type="project" value="TreeGrafter"/>
</dbReference>
<dbReference type="FunFam" id="3.20.20.380:FF:000001">
    <property type="entry name" value="Copper homeostasis protein CutC"/>
    <property type="match status" value="1"/>
</dbReference>
<name>A0A847SCC5_9NEIS</name>
<dbReference type="GO" id="GO:0005737">
    <property type="term" value="C:cytoplasm"/>
    <property type="evidence" value="ECO:0007669"/>
    <property type="project" value="UniProtKB-SubCell"/>
</dbReference>
<evidence type="ECO:0000313" key="4">
    <source>
        <dbReference type="Proteomes" id="UP000587991"/>
    </source>
</evidence>